<dbReference type="Pfam" id="PF22564">
    <property type="entry name" value="HAAS"/>
    <property type="match status" value="1"/>
</dbReference>
<feature type="transmembrane region" description="Helical" evidence="1">
    <location>
        <begin position="188"/>
        <end position="215"/>
    </location>
</feature>
<dbReference type="RefSeq" id="WP_096239216.1">
    <property type="nucleotide sequence ID" value="NZ_LT907978.1"/>
</dbReference>
<evidence type="ECO:0000256" key="1">
    <source>
        <dbReference type="SAM" id="Phobius"/>
    </source>
</evidence>
<keyword evidence="3" id="KW-1185">Reference proteome</keyword>
<reference evidence="3" key="1">
    <citation type="submission" date="2017-09" db="EMBL/GenBank/DDBJ databases">
        <authorList>
            <person name="Shetty A S."/>
        </authorList>
    </citation>
    <scope>NUCLEOTIDE SEQUENCE [LARGE SCALE GENOMIC DNA]</scope>
</reference>
<dbReference type="KEGG" id="ehl:EHLA_0529"/>
<evidence type="ECO:0008006" key="4">
    <source>
        <dbReference type="Google" id="ProtNLM"/>
    </source>
</evidence>
<keyword evidence="1" id="KW-0472">Membrane</keyword>
<name>A0A285PNY1_9FIRM</name>
<gene>
    <name evidence="2" type="ORF">EHLA_0529</name>
</gene>
<proteinExistence type="predicted"/>
<sequence length="222" mass="25271">MLKKEFLKELEDRLQMLNEKERKDMIEEYSQHISMRMESGMKEEEAIDDFGNIDDLIAEILDAYHLDPEYEVKNKGRNGKTGVADLLPKDFFEKRKKKSKERDLKKNKKVETMERFKKNRGETIENIADKARKTSGSAISWSWDKAKKIFLIFVKVVLICLVVPAAFFDVAGLVGLGTLSVMAFQGYPVIGCVIVALGAVLSMTAYILFLFSYILKGKGVNV</sequence>
<keyword evidence="1" id="KW-1133">Transmembrane helix</keyword>
<organism evidence="2 3">
    <name type="scientific">Anaerobutyricum hallii</name>
    <dbReference type="NCBI Taxonomy" id="39488"/>
    <lineage>
        <taxon>Bacteria</taxon>
        <taxon>Bacillati</taxon>
        <taxon>Bacillota</taxon>
        <taxon>Clostridia</taxon>
        <taxon>Lachnospirales</taxon>
        <taxon>Lachnospiraceae</taxon>
        <taxon>Anaerobutyricum</taxon>
    </lineage>
</organism>
<evidence type="ECO:0000313" key="2">
    <source>
        <dbReference type="EMBL" id="SOB71294.1"/>
    </source>
</evidence>
<accession>A0A285PNY1</accession>
<evidence type="ECO:0000313" key="3">
    <source>
        <dbReference type="Proteomes" id="UP000217549"/>
    </source>
</evidence>
<dbReference type="EMBL" id="LT907978">
    <property type="protein sequence ID" value="SOB71294.1"/>
    <property type="molecule type" value="Genomic_DNA"/>
</dbReference>
<dbReference type="Proteomes" id="UP000217549">
    <property type="component" value="Chromosome I"/>
</dbReference>
<feature type="transmembrane region" description="Helical" evidence="1">
    <location>
        <begin position="149"/>
        <end position="168"/>
    </location>
</feature>
<dbReference type="AlphaFoldDB" id="A0A285PNY1"/>
<protein>
    <recommendedName>
        <fullName evidence="4">DUF1700 domain-containing protein</fullName>
    </recommendedName>
</protein>
<keyword evidence="1" id="KW-0812">Transmembrane</keyword>